<organism evidence="2 3">
    <name type="scientific">Providencia burhodogranariea DSM 19968</name>
    <dbReference type="NCBI Taxonomy" id="1141662"/>
    <lineage>
        <taxon>Bacteria</taxon>
        <taxon>Pseudomonadati</taxon>
        <taxon>Pseudomonadota</taxon>
        <taxon>Gammaproteobacteria</taxon>
        <taxon>Enterobacterales</taxon>
        <taxon>Morganellaceae</taxon>
        <taxon>Providencia</taxon>
    </lineage>
</organism>
<name>K8X513_9GAMM</name>
<sequence>MRKAWFGDKVYIDSYAVINWANEFRIKLSGEPSSNKYSLYFVNVGGYQLTTLAELYEIDLFVGRSAAEAKQKAIKALLVDSQCQHKDNLKDVDDCILLE</sequence>
<dbReference type="AlphaFoldDB" id="K8X513"/>
<dbReference type="eggNOG" id="ENOG502ZCDZ">
    <property type="taxonomic scope" value="Bacteria"/>
</dbReference>
<dbReference type="Gene3D" id="3.50.100.10">
    <property type="entry name" value="protein il1583 domain"/>
    <property type="match status" value="1"/>
</dbReference>
<proteinExistence type="predicted"/>
<accession>K8X513</accession>
<dbReference type="HOGENOM" id="CLU_2317880_0_0_6"/>
<dbReference type="PATRIC" id="fig|1141662.3.peg.849"/>
<comment type="caution">
    <text evidence="2">The sequence shown here is derived from an EMBL/GenBank/DDBJ whole genome shotgun (WGS) entry which is preliminary data.</text>
</comment>
<dbReference type="Proteomes" id="UP000009336">
    <property type="component" value="Unassembled WGS sequence"/>
</dbReference>
<dbReference type="Pfam" id="PF07566">
    <property type="entry name" value="DUF1543"/>
    <property type="match status" value="1"/>
</dbReference>
<evidence type="ECO:0000313" key="3">
    <source>
        <dbReference type="Proteomes" id="UP000009336"/>
    </source>
</evidence>
<gene>
    <name evidence="2" type="ORF">OOA_04192</name>
</gene>
<evidence type="ECO:0000313" key="2">
    <source>
        <dbReference type="EMBL" id="EKT63545.1"/>
    </source>
</evidence>
<dbReference type="InterPro" id="IPR011440">
    <property type="entry name" value="DUF1543"/>
</dbReference>
<evidence type="ECO:0000259" key="1">
    <source>
        <dbReference type="Pfam" id="PF07566"/>
    </source>
</evidence>
<dbReference type="EMBL" id="AKKL01000014">
    <property type="protein sequence ID" value="EKT63545.1"/>
    <property type="molecule type" value="Genomic_DNA"/>
</dbReference>
<reference evidence="2 3" key="1">
    <citation type="journal article" date="2012" name="BMC Genomics">
        <title>Comparative genomics of bacteria in the genus Providencia isolated from wild Drosophila melanogaster.</title>
        <authorList>
            <person name="Galac M.R."/>
            <person name="Lazzaro B.P."/>
        </authorList>
    </citation>
    <scope>NUCLEOTIDE SEQUENCE [LARGE SCALE GENOMIC DNA]</scope>
    <source>
        <strain evidence="2 3">DSM 19968</strain>
    </source>
</reference>
<feature type="domain" description="DUF1543" evidence="1">
    <location>
        <begin position="52"/>
        <end position="95"/>
    </location>
</feature>
<protein>
    <recommendedName>
        <fullName evidence="1">DUF1543 domain-containing protein</fullName>
    </recommendedName>
</protein>
<keyword evidence="3" id="KW-1185">Reference proteome</keyword>